<dbReference type="Pfam" id="PF12674">
    <property type="entry name" value="Zn_ribbon_2"/>
    <property type="match status" value="1"/>
</dbReference>
<sequence length="91" mass="10571">MDQVVFCQSCGMPLESDDVKGTEKDGSKSECYCSYCYQNGGFTQDITMDEMIEINLNYLDEWNKGAEQKVTVEQAREQLRQFLPTLKRWQP</sequence>
<gene>
    <name evidence="2" type="ORF">CHK_0738</name>
</gene>
<reference evidence="2 3" key="1">
    <citation type="submission" date="2015-04" db="EMBL/GenBank/DDBJ databases">
        <title>Draft genome sequence of bacteremic isolate Catabacter hongkongensis type strain HKU16T.</title>
        <authorList>
            <person name="Lau S.K."/>
            <person name="Teng J.L."/>
            <person name="Huang Y."/>
            <person name="Curreem S.O."/>
            <person name="Tsui S.K."/>
            <person name="Woo P.C."/>
        </authorList>
    </citation>
    <scope>NUCLEOTIDE SEQUENCE [LARGE SCALE GENOMIC DNA]</scope>
    <source>
        <strain evidence="2 3">HKU16</strain>
    </source>
</reference>
<dbReference type="OrthoDB" id="9801008at2"/>
<dbReference type="STRING" id="270498.CHK_0738"/>
<evidence type="ECO:0000313" key="3">
    <source>
        <dbReference type="Proteomes" id="UP000034076"/>
    </source>
</evidence>
<name>A0A0M2NMD6_9FIRM</name>
<dbReference type="EMBL" id="LAYJ01000068">
    <property type="protein sequence ID" value="KKI51572.1"/>
    <property type="molecule type" value="Genomic_DNA"/>
</dbReference>
<proteinExistence type="predicted"/>
<protein>
    <submittedName>
        <fullName evidence="2">Zinc finger domain-containing protein</fullName>
    </submittedName>
</protein>
<accession>A0A0M2NMD6</accession>
<dbReference type="AlphaFoldDB" id="A0A0M2NMD6"/>
<evidence type="ECO:0000259" key="1">
    <source>
        <dbReference type="Pfam" id="PF12674"/>
    </source>
</evidence>
<keyword evidence="3" id="KW-1185">Reference proteome</keyword>
<feature type="domain" description="Putative zinc ribbon" evidence="1">
    <location>
        <begin position="6"/>
        <end position="90"/>
    </location>
</feature>
<dbReference type="RefSeq" id="WP_046442685.1">
    <property type="nucleotide sequence ID" value="NZ_CAUERS010000028.1"/>
</dbReference>
<evidence type="ECO:0000313" key="2">
    <source>
        <dbReference type="EMBL" id="KKI51572.1"/>
    </source>
</evidence>
<dbReference type="InterPro" id="IPR025868">
    <property type="entry name" value="Zn_ribbon_dom_put"/>
</dbReference>
<organism evidence="2 3">
    <name type="scientific">Christensenella hongkongensis</name>
    <dbReference type="NCBI Taxonomy" id="270498"/>
    <lineage>
        <taxon>Bacteria</taxon>
        <taxon>Bacillati</taxon>
        <taxon>Bacillota</taxon>
        <taxon>Clostridia</taxon>
        <taxon>Christensenellales</taxon>
        <taxon>Christensenellaceae</taxon>
        <taxon>Christensenella</taxon>
    </lineage>
</organism>
<comment type="caution">
    <text evidence="2">The sequence shown here is derived from an EMBL/GenBank/DDBJ whole genome shotgun (WGS) entry which is preliminary data.</text>
</comment>
<dbReference type="Proteomes" id="UP000034076">
    <property type="component" value="Unassembled WGS sequence"/>
</dbReference>